<proteinExistence type="predicted"/>
<name>A5GAN2_GEOUR</name>
<dbReference type="EMBL" id="CP000698">
    <property type="protein sequence ID" value="ABQ25361.1"/>
    <property type="molecule type" value="Genomic_DNA"/>
</dbReference>
<evidence type="ECO:0000313" key="4">
    <source>
        <dbReference type="Proteomes" id="UP000006695"/>
    </source>
</evidence>
<feature type="chain" id="PRO_5002681549" description="Transporter" evidence="2">
    <location>
        <begin position="27"/>
        <end position="403"/>
    </location>
</feature>
<evidence type="ECO:0000256" key="2">
    <source>
        <dbReference type="SAM" id="SignalP"/>
    </source>
</evidence>
<organism evidence="3 4">
    <name type="scientific">Geotalea uraniireducens (strain Rf4)</name>
    <name type="common">Geobacter uraniireducens</name>
    <dbReference type="NCBI Taxonomy" id="351605"/>
    <lineage>
        <taxon>Bacteria</taxon>
        <taxon>Pseudomonadati</taxon>
        <taxon>Thermodesulfobacteriota</taxon>
        <taxon>Desulfuromonadia</taxon>
        <taxon>Geobacterales</taxon>
        <taxon>Geobacteraceae</taxon>
        <taxon>Geotalea</taxon>
    </lineage>
</organism>
<evidence type="ECO:0000313" key="3">
    <source>
        <dbReference type="EMBL" id="ABQ25361.1"/>
    </source>
</evidence>
<sequence>MTSHRSKIVACVCLACALLASAPAFGEETSAPGTNKTHSAEETHTLSQNKSDQNKTDPNESSPTQQKSDPKKEPPPPQSVGQPPEKPKEGKPPDIATIFEQPGVLTPKGTLVLEPSFQFVNSSSNRVALSGYTIIPSFTIGLIDVRNVNSNTYVASLAARYGITNRLEFEVRVPYVYRADSTSFEPTKDPSGKTIPPTVFNAEGNNIGDVEFGPRFQLNQPGGNGPFFIASLRAKSITGKNPFEVSTDSTVTSPSGVPLQTELPTGSGFWAIQPGITAIWASDPAVFFGTLSYMWNMDREISGQGKLDPGDTIGFNFGIGVALNEKASFSIGYDHIILGKAKQNGHEIAGSTITQVGSLLLGCSYKLTDKTAINFSLGAGLTPTSPNVQLTVRIPTSFLLGGK</sequence>
<dbReference type="Pfam" id="PF13557">
    <property type="entry name" value="Phenol_MetA_deg"/>
    <property type="match status" value="1"/>
</dbReference>
<accession>A5GAN2</accession>
<feature type="region of interest" description="Disordered" evidence="1">
    <location>
        <begin position="27"/>
        <end position="96"/>
    </location>
</feature>
<gene>
    <name evidence="3" type="ordered locus">Gura_1157</name>
</gene>
<dbReference type="KEGG" id="gur:Gura_1157"/>
<dbReference type="OrthoDB" id="5297564at2"/>
<dbReference type="AlphaFoldDB" id="A5GAN2"/>
<evidence type="ECO:0000256" key="1">
    <source>
        <dbReference type="SAM" id="MobiDB-lite"/>
    </source>
</evidence>
<protein>
    <recommendedName>
        <fullName evidence="5">Transporter</fullName>
    </recommendedName>
</protein>
<dbReference type="RefSeq" id="WP_011938083.1">
    <property type="nucleotide sequence ID" value="NC_009483.1"/>
</dbReference>
<keyword evidence="2" id="KW-0732">Signal</keyword>
<dbReference type="InterPro" id="IPR025737">
    <property type="entry name" value="FApF"/>
</dbReference>
<evidence type="ECO:0008006" key="5">
    <source>
        <dbReference type="Google" id="ProtNLM"/>
    </source>
</evidence>
<reference evidence="3 4" key="1">
    <citation type="submission" date="2007-05" db="EMBL/GenBank/DDBJ databases">
        <title>Complete sequence of Geobacter uraniireducens Rf4.</title>
        <authorList>
            <consortium name="US DOE Joint Genome Institute"/>
            <person name="Copeland A."/>
            <person name="Lucas S."/>
            <person name="Lapidus A."/>
            <person name="Barry K."/>
            <person name="Detter J.C."/>
            <person name="Glavina del Rio T."/>
            <person name="Hammon N."/>
            <person name="Israni S."/>
            <person name="Dalin E."/>
            <person name="Tice H."/>
            <person name="Pitluck S."/>
            <person name="Chertkov O."/>
            <person name="Brettin T."/>
            <person name="Bruce D."/>
            <person name="Han C."/>
            <person name="Schmutz J."/>
            <person name="Larimer F."/>
            <person name="Land M."/>
            <person name="Hauser L."/>
            <person name="Kyrpides N."/>
            <person name="Mikhailova N."/>
            <person name="Shelobolina E."/>
            <person name="Aklujkar M."/>
            <person name="Lovley D."/>
            <person name="Richardson P."/>
        </authorList>
    </citation>
    <scope>NUCLEOTIDE SEQUENCE [LARGE SCALE GENOMIC DNA]</scope>
    <source>
        <strain evidence="3 4">Rf4</strain>
    </source>
</reference>
<dbReference type="HOGENOM" id="CLU_041778_0_1_7"/>
<dbReference type="Proteomes" id="UP000006695">
    <property type="component" value="Chromosome"/>
</dbReference>
<feature type="signal peptide" evidence="2">
    <location>
        <begin position="1"/>
        <end position="26"/>
    </location>
</feature>
<keyword evidence="4" id="KW-1185">Reference proteome</keyword>